<feature type="binding site" description="axial binding residue" evidence="5">
    <location>
        <position position="517"/>
    </location>
    <ligand>
        <name>heme</name>
        <dbReference type="ChEBI" id="CHEBI:30413"/>
    </ligand>
    <ligandPart>
        <name>Fe</name>
        <dbReference type="ChEBI" id="CHEBI:18248"/>
    </ligandPart>
</feature>
<evidence type="ECO:0000256" key="3">
    <source>
        <dbReference type="ARBA" id="ARBA00022723"/>
    </source>
</evidence>
<dbReference type="GO" id="GO:0020037">
    <property type="term" value="F:heme binding"/>
    <property type="evidence" value="ECO:0007669"/>
    <property type="project" value="InterPro"/>
</dbReference>
<dbReference type="PRINTS" id="PR00465">
    <property type="entry name" value="EP450IV"/>
</dbReference>
<dbReference type="PRINTS" id="PR00385">
    <property type="entry name" value="P450"/>
</dbReference>
<dbReference type="GO" id="GO:0005506">
    <property type="term" value="F:iron ion binding"/>
    <property type="evidence" value="ECO:0007669"/>
    <property type="project" value="InterPro"/>
</dbReference>
<dbReference type="AlphaFoldDB" id="A0AAV9QDR8"/>
<comment type="similarity">
    <text evidence="2 6">Belongs to the cytochrome P450 family.</text>
</comment>
<name>A0AAV9QDR8_9PEZI</name>
<dbReference type="Pfam" id="PF00067">
    <property type="entry name" value="p450"/>
    <property type="match status" value="1"/>
</dbReference>
<keyword evidence="7" id="KW-0472">Membrane</keyword>
<feature type="transmembrane region" description="Helical" evidence="7">
    <location>
        <begin position="12"/>
        <end position="29"/>
    </location>
</feature>
<keyword evidence="6" id="KW-0560">Oxidoreductase</keyword>
<gene>
    <name evidence="8" type="ORF">LTR25_002934</name>
</gene>
<dbReference type="GO" id="GO:0016705">
    <property type="term" value="F:oxidoreductase activity, acting on paired donors, with incorporation or reduction of molecular oxygen"/>
    <property type="evidence" value="ECO:0007669"/>
    <property type="project" value="InterPro"/>
</dbReference>
<dbReference type="InterPro" id="IPR002403">
    <property type="entry name" value="Cyt_P450_E_grp-IV"/>
</dbReference>
<evidence type="ECO:0008006" key="10">
    <source>
        <dbReference type="Google" id="ProtNLM"/>
    </source>
</evidence>
<dbReference type="InterPro" id="IPR001128">
    <property type="entry name" value="Cyt_P450"/>
</dbReference>
<dbReference type="SUPFAM" id="SSF48264">
    <property type="entry name" value="Cytochrome P450"/>
    <property type="match status" value="1"/>
</dbReference>
<dbReference type="InterPro" id="IPR017972">
    <property type="entry name" value="Cyt_P450_CS"/>
</dbReference>
<evidence type="ECO:0000256" key="6">
    <source>
        <dbReference type="RuleBase" id="RU000461"/>
    </source>
</evidence>
<organism evidence="8 9">
    <name type="scientific">Vermiconidia calcicola</name>
    <dbReference type="NCBI Taxonomy" id="1690605"/>
    <lineage>
        <taxon>Eukaryota</taxon>
        <taxon>Fungi</taxon>
        <taxon>Dikarya</taxon>
        <taxon>Ascomycota</taxon>
        <taxon>Pezizomycotina</taxon>
        <taxon>Dothideomycetes</taxon>
        <taxon>Dothideomycetidae</taxon>
        <taxon>Mycosphaerellales</taxon>
        <taxon>Extremaceae</taxon>
        <taxon>Vermiconidia</taxon>
    </lineage>
</organism>
<dbReference type="EMBL" id="JAXLQG010000004">
    <property type="protein sequence ID" value="KAK5541157.1"/>
    <property type="molecule type" value="Genomic_DNA"/>
</dbReference>
<keyword evidence="5 6" id="KW-0349">Heme</keyword>
<keyword evidence="9" id="KW-1185">Reference proteome</keyword>
<comment type="caution">
    <text evidence="8">The sequence shown here is derived from an EMBL/GenBank/DDBJ whole genome shotgun (WGS) entry which is preliminary data.</text>
</comment>
<keyword evidence="4 5" id="KW-0408">Iron</keyword>
<keyword evidence="3 5" id="KW-0479">Metal-binding</keyword>
<accession>A0AAV9QDR8</accession>
<proteinExistence type="inferred from homology"/>
<dbReference type="GO" id="GO:0004497">
    <property type="term" value="F:monooxygenase activity"/>
    <property type="evidence" value="ECO:0007669"/>
    <property type="project" value="UniProtKB-KW"/>
</dbReference>
<evidence type="ECO:0000313" key="8">
    <source>
        <dbReference type="EMBL" id="KAK5541157.1"/>
    </source>
</evidence>
<evidence type="ECO:0000313" key="9">
    <source>
        <dbReference type="Proteomes" id="UP001345827"/>
    </source>
</evidence>
<dbReference type="PANTHER" id="PTHR24305:SF164">
    <property type="entry name" value="P450, PUTATIVE (EUROFUNG)-RELATED"/>
    <property type="match status" value="1"/>
</dbReference>
<keyword evidence="6" id="KW-0503">Monooxygenase</keyword>
<dbReference type="InterPro" id="IPR036396">
    <property type="entry name" value="Cyt_P450_sf"/>
</dbReference>
<protein>
    <recommendedName>
        <fullName evidence="10">Cytochrome P450</fullName>
    </recommendedName>
</protein>
<evidence type="ECO:0000256" key="4">
    <source>
        <dbReference type="ARBA" id="ARBA00023004"/>
    </source>
</evidence>
<dbReference type="PROSITE" id="PS00086">
    <property type="entry name" value="CYTOCHROME_P450"/>
    <property type="match status" value="1"/>
</dbReference>
<reference evidence="8 9" key="1">
    <citation type="submission" date="2023-06" db="EMBL/GenBank/DDBJ databases">
        <title>Black Yeasts Isolated from many extreme environments.</title>
        <authorList>
            <person name="Coleine C."/>
            <person name="Stajich J.E."/>
            <person name="Selbmann L."/>
        </authorList>
    </citation>
    <scope>NUCLEOTIDE SEQUENCE [LARGE SCALE GENOMIC DNA]</scope>
    <source>
        <strain evidence="8 9">CCFEE 5887</strain>
    </source>
</reference>
<dbReference type="Proteomes" id="UP001345827">
    <property type="component" value="Unassembled WGS sequence"/>
</dbReference>
<dbReference type="InterPro" id="IPR050121">
    <property type="entry name" value="Cytochrome_P450_monoxygenase"/>
</dbReference>
<keyword evidence="7" id="KW-1133">Transmembrane helix</keyword>
<sequence length="548" mass="61257">MIPNIAPGLSTLTWMGIIVLLILRLIVLVRRFSSPMSQVPGPFLTKISYIPIFAYDQRSERTAWTRKLHTEYGPVVRISPSEVSVASATGLRDVFSGSPASGGAYPKSKLFELFKHFGARNSFTSITSAQHGWRRKVIGSSYSQSAVLARETATGNIRRIADNYIRYIEDNGIPVQGNVAARSVDIHTANTYFAGDGVSSYVMLNGLEALPGNEKHRRLIIATQEKPADVLSYFHQEYRDFFNWLNTVRAFFRSLVPGYGPQLMSERTRVGDKDPKKLNAIWYGGTEYRDFTYHGYLDAKAKLRSTPQALKYGPITMKLANNVITGEQIQQGHWPAVEDPSMRGFQGQGNFHKDAGAASEAMDHLIAGQDTTSETLSHALQALSVPQNNAIQVKLRSEILSLDLPSEQIRSLNPEQLARIMKAPYLDAVIKETLRLYPPHTTNIHKNVPSGGRVLDNWYLPGGTKVGTSAYIVHMNGEIFGREVESWIPERWLLEDQDQVRKMEHALWAFGSGPRGCVGKHHFKSRSTNRDYRYFPSAGGRIVFVKAA</sequence>
<evidence type="ECO:0000256" key="7">
    <source>
        <dbReference type="SAM" id="Phobius"/>
    </source>
</evidence>
<comment type="cofactor">
    <cofactor evidence="1 5">
        <name>heme</name>
        <dbReference type="ChEBI" id="CHEBI:30413"/>
    </cofactor>
</comment>
<keyword evidence="7" id="KW-0812">Transmembrane</keyword>
<dbReference type="PANTHER" id="PTHR24305">
    <property type="entry name" value="CYTOCHROME P450"/>
    <property type="match status" value="1"/>
</dbReference>
<dbReference type="Gene3D" id="1.10.630.10">
    <property type="entry name" value="Cytochrome P450"/>
    <property type="match status" value="1"/>
</dbReference>
<evidence type="ECO:0000256" key="5">
    <source>
        <dbReference type="PIRSR" id="PIRSR602403-1"/>
    </source>
</evidence>
<evidence type="ECO:0000256" key="2">
    <source>
        <dbReference type="ARBA" id="ARBA00010617"/>
    </source>
</evidence>
<evidence type="ECO:0000256" key="1">
    <source>
        <dbReference type="ARBA" id="ARBA00001971"/>
    </source>
</evidence>